<dbReference type="InterPro" id="IPR036514">
    <property type="entry name" value="SGNH_hydro_sf"/>
</dbReference>
<keyword evidence="3" id="KW-1185">Reference proteome</keyword>
<comment type="caution">
    <text evidence="2">The sequence shown here is derived from an EMBL/GenBank/DDBJ whole genome shotgun (WGS) entry which is preliminary data.</text>
</comment>
<reference evidence="3" key="1">
    <citation type="submission" date="2017-11" db="EMBL/GenBank/DDBJ databases">
        <authorList>
            <person name="Zhu W."/>
        </authorList>
    </citation>
    <scope>NUCLEOTIDE SEQUENCE [LARGE SCALE GENOMIC DNA]</scope>
    <source>
        <strain evidence="3">CAU 1183</strain>
    </source>
</reference>
<gene>
    <name evidence="2" type="ORF">CWR48_05260</name>
</gene>
<dbReference type="PANTHER" id="PTHR14209">
    <property type="entry name" value="ISOAMYL ACETATE-HYDROLYZING ESTERASE 1"/>
    <property type="match status" value="1"/>
</dbReference>
<dbReference type="SUPFAM" id="SSF52266">
    <property type="entry name" value="SGNH hydrolase"/>
    <property type="match status" value="1"/>
</dbReference>
<organism evidence="2 3">
    <name type="scientific">Oceanobacillus arenosus</name>
    <dbReference type="NCBI Taxonomy" id="1229153"/>
    <lineage>
        <taxon>Bacteria</taxon>
        <taxon>Bacillati</taxon>
        <taxon>Bacillota</taxon>
        <taxon>Bacilli</taxon>
        <taxon>Bacillales</taxon>
        <taxon>Bacillaceae</taxon>
        <taxon>Oceanobacillus</taxon>
    </lineage>
</organism>
<accession>A0A3D8PWI2</accession>
<dbReference type="Pfam" id="PF13472">
    <property type="entry name" value="Lipase_GDSL_2"/>
    <property type="match status" value="1"/>
</dbReference>
<evidence type="ECO:0000313" key="2">
    <source>
        <dbReference type="EMBL" id="RDW20122.1"/>
    </source>
</evidence>
<dbReference type="AlphaFoldDB" id="A0A3D8PWI2"/>
<dbReference type="Gene3D" id="3.40.50.1110">
    <property type="entry name" value="SGNH hydrolase"/>
    <property type="match status" value="1"/>
</dbReference>
<proteinExistence type="predicted"/>
<evidence type="ECO:0000313" key="3">
    <source>
        <dbReference type="Proteomes" id="UP000257143"/>
    </source>
</evidence>
<dbReference type="RefSeq" id="WP_115772057.1">
    <property type="nucleotide sequence ID" value="NZ_PIOC01000010.1"/>
</dbReference>
<dbReference type="InterPro" id="IPR045136">
    <property type="entry name" value="Iah1-like"/>
</dbReference>
<dbReference type="OrthoDB" id="388542at2"/>
<sequence>MLTAKLANQLNGFKIINAGVSGNNTCDAITRIEKDVNKHNTDLVTVLFGANDAAIHKMIDLETYKENLYNITHLIKLEKTIFISPAPVDERVQCARTNEVLFKYAVVKQVADDTGSYFIDFFSKMISLEDYPKELIGIKNDGLHFGEDGDDLLVGLITKKVKGISY</sequence>
<dbReference type="EMBL" id="PIOC01000010">
    <property type="protein sequence ID" value="RDW20122.1"/>
    <property type="molecule type" value="Genomic_DNA"/>
</dbReference>
<feature type="domain" description="SGNH hydrolase-type esterase" evidence="1">
    <location>
        <begin position="2"/>
        <end position="150"/>
    </location>
</feature>
<evidence type="ECO:0000259" key="1">
    <source>
        <dbReference type="Pfam" id="PF13472"/>
    </source>
</evidence>
<name>A0A3D8PWI2_9BACI</name>
<protein>
    <submittedName>
        <fullName evidence="2">Esterase</fullName>
    </submittedName>
</protein>
<dbReference type="Proteomes" id="UP000257143">
    <property type="component" value="Unassembled WGS sequence"/>
</dbReference>
<dbReference type="InterPro" id="IPR013830">
    <property type="entry name" value="SGNH_hydro"/>
</dbReference>
<dbReference type="PANTHER" id="PTHR14209:SF19">
    <property type="entry name" value="ISOAMYL ACETATE-HYDROLYZING ESTERASE 1 HOMOLOG"/>
    <property type="match status" value="1"/>
</dbReference>